<dbReference type="EMBL" id="JAOB01000029">
    <property type="protein sequence ID" value="EUA56425.1"/>
    <property type="molecule type" value="Genomic_DNA"/>
</dbReference>
<gene>
    <name evidence="1" type="ORF">I553_8473</name>
</gene>
<reference evidence="1" key="1">
    <citation type="submission" date="2014-01" db="EMBL/GenBank/DDBJ databases">
        <authorList>
            <person name="Brown-Elliot B."/>
            <person name="Wallace R."/>
            <person name="Lenaerts A."/>
            <person name="Ordway D."/>
            <person name="DeGroote M.A."/>
            <person name="Parker T."/>
            <person name="Sizemore C."/>
            <person name="Tallon L.J."/>
            <person name="Sadzewicz L.K."/>
            <person name="Sengamalay N."/>
            <person name="Fraser C.M."/>
            <person name="Hine E."/>
            <person name="Shefchek K.A."/>
            <person name="Das S.P."/>
            <person name="Tettelin H."/>
        </authorList>
    </citation>
    <scope>NUCLEOTIDE SEQUENCE [LARGE SCALE GENOMIC DNA]</scope>
    <source>
        <strain evidence="1">4042</strain>
    </source>
</reference>
<organism evidence="1">
    <name type="scientific">Mycobacterium xenopi 4042</name>
    <dbReference type="NCBI Taxonomy" id="1299334"/>
    <lineage>
        <taxon>Bacteria</taxon>
        <taxon>Bacillati</taxon>
        <taxon>Actinomycetota</taxon>
        <taxon>Actinomycetes</taxon>
        <taxon>Mycobacteriales</taxon>
        <taxon>Mycobacteriaceae</taxon>
        <taxon>Mycobacterium</taxon>
    </lineage>
</organism>
<comment type="caution">
    <text evidence="1">The sequence shown here is derived from an EMBL/GenBank/DDBJ whole genome shotgun (WGS) entry which is preliminary data.</text>
</comment>
<evidence type="ECO:0000313" key="1">
    <source>
        <dbReference type="EMBL" id="EUA56425.1"/>
    </source>
</evidence>
<sequence length="48" mass="5277">MVIALDVLAVAGVLGALWLATSVRVIKQFERGVVFRFGRVQPRVRQPG</sequence>
<proteinExistence type="predicted"/>
<accession>X8CMF4</accession>
<name>X8CMF4_MYCXE</name>
<dbReference type="AlphaFoldDB" id="X8CMF4"/>
<protein>
    <submittedName>
        <fullName evidence="1">Uncharacterized protein</fullName>
    </submittedName>
</protein>
<dbReference type="PATRIC" id="fig|1299334.3.peg.2576"/>